<dbReference type="RefSeq" id="WP_068617401.1">
    <property type="nucleotide sequence ID" value="NZ_CP016268.1"/>
</dbReference>
<name>A0A193LII7_9GAMM</name>
<dbReference type="Gene3D" id="2.60.120.200">
    <property type="match status" value="1"/>
</dbReference>
<gene>
    <name evidence="2" type="ORF">BA177_14625</name>
</gene>
<accession>A0A193LII7</accession>
<sequence>MKQVLHTATPYSALRNAVTAAAAIFVIAACGGGAATTENPVTGVTPPSSYQGPPPATDDIQAFKLNVWDNVQASNRCGACHNESVNQNPMFARHDDVNLAYEAANSVVDLSQPSNSRLVSKVGGGHNCWLSDPQACGDIMTTWIENWVGEGDTGGRQIQLDPPPESEPGSSKNFANATVQDFENLVHAPILTVYCAGCHTSQAPTSQQPYFAEADAVTAFDAARSRMDLDDPSSSRFVVRLGSEFHNCWDVGCAASASEMQAAIQAFADTVPVTELDPALVNSKALRIVDGTVASGGNRFENNQIALWEFKTGSGTTAFDTSGVEPAIDLTLSGDVTWFGGWGITINDGKAQGSTAASKKLHDLIKGTGEYSIEAWIVPANVTQEMARIISYSAGDDARNFTLQQTLYDYNFQHRSTETSLNGMPALSTPSADEVLQASLQHVVANYSAVDGRSIYVNGELVSQTDPVPSGSLVDWQDTFAFVLGNEVSNSGLWQGTLRMVAIHNRTLTPSQIVQNFDVGVGEKFFLLFSIADIIDVPSSYILFEVSQYDSYGYLFNQPSFITLDSAQQPEGIALQGLRIGINGEEAHVGQAYSNLDVTLSAAEFGELGQPLSPLGAVIPLEKGPEDDEFFLTFDLLGDQTYVRSSEPPLIITPEDLVAAERIGVRTFDEINMTMATVTGVDPTTTSVDMTFQSLRQSLPAIPNVQTFLSSHQVAVAQLAIEYCNALVEGPGAAAYFPGFDFNQSPAAAYSSANRNLIIDPLIDRIMGIGIQTQPDFTTVRDELGYVTSDGTRPNNLVDRLLVSADNPNTRAIAKGVCAAVLGSAVTVVQ</sequence>
<dbReference type="SUPFAM" id="SSF49899">
    <property type="entry name" value="Concanavalin A-like lectins/glucanases"/>
    <property type="match status" value="1"/>
</dbReference>
<keyword evidence="3" id="KW-1185">Reference proteome</keyword>
<organism evidence="2 3">
    <name type="scientific">Woeseia oceani</name>
    <dbReference type="NCBI Taxonomy" id="1548547"/>
    <lineage>
        <taxon>Bacteria</taxon>
        <taxon>Pseudomonadati</taxon>
        <taxon>Pseudomonadota</taxon>
        <taxon>Gammaproteobacteria</taxon>
        <taxon>Woeseiales</taxon>
        <taxon>Woeseiaceae</taxon>
        <taxon>Woeseia</taxon>
    </lineage>
</organism>
<dbReference type="AlphaFoldDB" id="A0A193LII7"/>
<protein>
    <submittedName>
        <fullName evidence="2">ATPase</fullName>
    </submittedName>
</protein>
<proteinExistence type="predicted"/>
<dbReference type="InterPro" id="IPR013320">
    <property type="entry name" value="ConA-like_dom_sf"/>
</dbReference>
<dbReference type="PROSITE" id="PS51257">
    <property type="entry name" value="PROKAR_LIPOPROTEIN"/>
    <property type="match status" value="1"/>
</dbReference>
<dbReference type="OrthoDB" id="5748965at2"/>
<evidence type="ECO:0000313" key="2">
    <source>
        <dbReference type="EMBL" id="ANO52258.1"/>
    </source>
</evidence>
<evidence type="ECO:0000313" key="3">
    <source>
        <dbReference type="Proteomes" id="UP000092695"/>
    </source>
</evidence>
<evidence type="ECO:0000256" key="1">
    <source>
        <dbReference type="SAM" id="MobiDB-lite"/>
    </source>
</evidence>
<dbReference type="STRING" id="1548547.BA177_14625"/>
<dbReference type="KEGG" id="woc:BA177_14625"/>
<reference evidence="2 3" key="1">
    <citation type="submission" date="2016-06" db="EMBL/GenBank/DDBJ databases">
        <title>Complete genome sequence of a deep-branching marine Gamma Proteobacterium Woeseia oceani type strain XK5.</title>
        <authorList>
            <person name="Mu D."/>
            <person name="Du Z."/>
        </authorList>
    </citation>
    <scope>NUCLEOTIDE SEQUENCE [LARGE SCALE GENOMIC DNA]</scope>
    <source>
        <strain evidence="2 3">XK5</strain>
    </source>
</reference>
<dbReference type="EMBL" id="CP016268">
    <property type="protein sequence ID" value="ANO52258.1"/>
    <property type="molecule type" value="Genomic_DNA"/>
</dbReference>
<dbReference type="Proteomes" id="UP000092695">
    <property type="component" value="Chromosome"/>
</dbReference>
<dbReference type="Pfam" id="PF13385">
    <property type="entry name" value="Laminin_G_3"/>
    <property type="match status" value="1"/>
</dbReference>
<feature type="region of interest" description="Disordered" evidence="1">
    <location>
        <begin position="151"/>
        <end position="171"/>
    </location>
</feature>